<dbReference type="Gene3D" id="3.30.559.10">
    <property type="entry name" value="Chloramphenicol acetyltransferase-like domain"/>
    <property type="match status" value="2"/>
</dbReference>
<name>A0A9W8IJT2_9FUNG</name>
<sequence length="435" mass="47051">MDTSSNSTLTMSLNTMGCESIMRVHVGFIWVYQHPSTTSLTEIAQQVQMGVDKVVKATPELGGILRDGTPVRVEYTADSKVPVAITKVPYTYVEMEKGGFSQEKYSQLFDVIPSITPDIEGLAVLRVWVFGLSCGGVAVAIAIHHILGDGAAAVDIATSIGRACVDPEYAPVAMWSSRDRKCEMLMASLKGDEKVDDSYIRHLYQIASTAPGSALQTQGRVGSYQFALKAESLRRLKELAILGSKDGEEVCSTNDMIVALFWRAHTRAIISHGSISEYTYAGGPKDLRNAVGATNYLGNMIVLCPAFATKSFVLDQDLVPVAQLTRQFTRNGSAAGLLMYIQAMKNGAPDILATLGATDSPSTALSNMSRMPLWQVDFGLGVLGSVQLRSFNGPYIVHTIDDGADGVLANICLPESILASFLNDEEFMSYAYHVY</sequence>
<dbReference type="Proteomes" id="UP001140074">
    <property type="component" value="Unassembled WGS sequence"/>
</dbReference>
<dbReference type="PANTHER" id="PTHR31642">
    <property type="entry name" value="TRICHOTHECENE 3-O-ACETYLTRANSFERASE"/>
    <property type="match status" value="1"/>
</dbReference>
<dbReference type="GO" id="GO:0016747">
    <property type="term" value="F:acyltransferase activity, transferring groups other than amino-acyl groups"/>
    <property type="evidence" value="ECO:0007669"/>
    <property type="project" value="TreeGrafter"/>
</dbReference>
<keyword evidence="3" id="KW-1185">Reference proteome</keyword>
<evidence type="ECO:0000313" key="3">
    <source>
        <dbReference type="Proteomes" id="UP001140074"/>
    </source>
</evidence>
<dbReference type="Pfam" id="PF02458">
    <property type="entry name" value="Transferase"/>
    <property type="match status" value="1"/>
</dbReference>
<keyword evidence="1" id="KW-0808">Transferase</keyword>
<organism evidence="2 3">
    <name type="scientific">Coemansia aciculifera</name>
    <dbReference type="NCBI Taxonomy" id="417176"/>
    <lineage>
        <taxon>Eukaryota</taxon>
        <taxon>Fungi</taxon>
        <taxon>Fungi incertae sedis</taxon>
        <taxon>Zoopagomycota</taxon>
        <taxon>Kickxellomycotina</taxon>
        <taxon>Kickxellomycetes</taxon>
        <taxon>Kickxellales</taxon>
        <taxon>Kickxellaceae</taxon>
        <taxon>Coemansia</taxon>
    </lineage>
</organism>
<comment type="caution">
    <text evidence="2">The sequence shown here is derived from an EMBL/GenBank/DDBJ whole genome shotgun (WGS) entry which is preliminary data.</text>
</comment>
<accession>A0A9W8IJT2</accession>
<dbReference type="AlphaFoldDB" id="A0A9W8IJT2"/>
<dbReference type="EMBL" id="JANBUY010000051">
    <property type="protein sequence ID" value="KAJ2865832.1"/>
    <property type="molecule type" value="Genomic_DNA"/>
</dbReference>
<protein>
    <submittedName>
        <fullName evidence="2">Uncharacterized protein</fullName>
    </submittedName>
</protein>
<gene>
    <name evidence="2" type="ORF">GGH94_001964</name>
</gene>
<evidence type="ECO:0000313" key="2">
    <source>
        <dbReference type="EMBL" id="KAJ2865832.1"/>
    </source>
</evidence>
<dbReference type="InterPro" id="IPR023213">
    <property type="entry name" value="CAT-like_dom_sf"/>
</dbReference>
<evidence type="ECO:0000256" key="1">
    <source>
        <dbReference type="ARBA" id="ARBA00022679"/>
    </source>
</evidence>
<reference evidence="2" key="1">
    <citation type="submission" date="2022-07" db="EMBL/GenBank/DDBJ databases">
        <title>Phylogenomic reconstructions and comparative analyses of Kickxellomycotina fungi.</title>
        <authorList>
            <person name="Reynolds N.K."/>
            <person name="Stajich J.E."/>
            <person name="Barry K."/>
            <person name="Grigoriev I.V."/>
            <person name="Crous P."/>
            <person name="Smith M.E."/>
        </authorList>
    </citation>
    <scope>NUCLEOTIDE SEQUENCE</scope>
    <source>
        <strain evidence="2">RSA 476</strain>
    </source>
</reference>
<proteinExistence type="predicted"/>
<dbReference type="InterPro" id="IPR050317">
    <property type="entry name" value="Plant_Fungal_Acyltransferase"/>
</dbReference>
<dbReference type="PANTHER" id="PTHR31642:SF310">
    <property type="entry name" value="FATTY ALCOHOL:CAFFEOYL-COA ACYLTRANSFERASE"/>
    <property type="match status" value="1"/>
</dbReference>